<evidence type="ECO:0000313" key="4">
    <source>
        <dbReference type="Proteomes" id="UP000552836"/>
    </source>
</evidence>
<reference evidence="5" key="2">
    <citation type="journal article" date="2019" name="Int. J. Syst. Evol. Microbiol.">
        <title>The Global Catalogue of Microorganisms (GCM) 10K type strain sequencing project: providing services to taxonomists for standard genome sequencing and annotation.</title>
        <authorList>
            <consortium name="The Broad Institute Genomics Platform"/>
            <consortium name="The Broad Institute Genome Sequencing Center for Infectious Disease"/>
            <person name="Wu L."/>
            <person name="Ma J."/>
        </authorList>
    </citation>
    <scope>NUCLEOTIDE SEQUENCE [LARGE SCALE GENOMIC DNA]</scope>
    <source>
        <strain evidence="5">CGMCC 4.5581</strain>
    </source>
</reference>
<organism evidence="3 4">
    <name type="scientific">Modestobacter marinus</name>
    <dbReference type="NCBI Taxonomy" id="477641"/>
    <lineage>
        <taxon>Bacteria</taxon>
        <taxon>Bacillati</taxon>
        <taxon>Actinomycetota</taxon>
        <taxon>Actinomycetes</taxon>
        <taxon>Geodermatophilales</taxon>
        <taxon>Geodermatophilaceae</taxon>
        <taxon>Modestobacter</taxon>
    </lineage>
</organism>
<protein>
    <submittedName>
        <fullName evidence="3">Uncharacterized protein</fullName>
    </submittedName>
</protein>
<dbReference type="EMBL" id="BMMI01000002">
    <property type="protein sequence ID" value="GGL56368.1"/>
    <property type="molecule type" value="Genomic_DNA"/>
</dbReference>
<name>A0A846M1B2_9ACTN</name>
<dbReference type="Proteomes" id="UP000648663">
    <property type="component" value="Unassembled WGS sequence"/>
</dbReference>
<comment type="caution">
    <text evidence="3">The sequence shown here is derived from an EMBL/GenBank/DDBJ whole genome shotgun (WGS) entry which is preliminary data.</text>
</comment>
<reference evidence="2" key="1">
    <citation type="journal article" date="2014" name="Int. J. Syst. Evol. Microbiol.">
        <title>Complete genome of a new Firmicutes species belonging to the dominant human colonic microbiota ('Ruminococcus bicirculans') reveals two chromosomes and a selective capacity to utilize plant glucans.</title>
        <authorList>
            <consortium name="NISC Comparative Sequencing Program"/>
            <person name="Wegmann U."/>
            <person name="Louis P."/>
            <person name="Goesmann A."/>
            <person name="Henrissat B."/>
            <person name="Duncan S.H."/>
            <person name="Flint H.J."/>
        </authorList>
    </citation>
    <scope>NUCLEOTIDE SEQUENCE</scope>
    <source>
        <strain evidence="2">CGMCC 4.5581</strain>
    </source>
</reference>
<reference evidence="3 4" key="3">
    <citation type="submission" date="2020-02" db="EMBL/GenBank/DDBJ databases">
        <title>Sequencing the genomes of 1000 actinobacteria strains.</title>
        <authorList>
            <person name="Klenk H.-P."/>
        </authorList>
    </citation>
    <scope>NUCLEOTIDE SEQUENCE [LARGE SCALE GENOMIC DNA]</scope>
    <source>
        <strain evidence="3 4">DSM 45201</strain>
    </source>
</reference>
<dbReference type="AlphaFoldDB" id="A0A846M1B2"/>
<dbReference type="RefSeq" id="WP_166755549.1">
    <property type="nucleotide sequence ID" value="NZ_BAABJU010000023.1"/>
</dbReference>
<feature type="compositionally biased region" description="Low complexity" evidence="1">
    <location>
        <begin position="1"/>
        <end position="22"/>
    </location>
</feature>
<evidence type="ECO:0000313" key="2">
    <source>
        <dbReference type="EMBL" id="GGL56368.1"/>
    </source>
</evidence>
<sequence>MGMFSKLAKGAAAKKAISAAQKPENQRKIKSAISSMRGKKSGGTTGTTRRRG</sequence>
<dbReference type="Proteomes" id="UP000552836">
    <property type="component" value="Unassembled WGS sequence"/>
</dbReference>
<gene>
    <name evidence="3" type="ORF">FB380_002766</name>
    <name evidence="2" type="ORF">GCM10011589_10390</name>
</gene>
<evidence type="ECO:0000313" key="5">
    <source>
        <dbReference type="Proteomes" id="UP000648663"/>
    </source>
</evidence>
<feature type="region of interest" description="Disordered" evidence="1">
    <location>
        <begin position="1"/>
        <end position="52"/>
    </location>
</feature>
<accession>A0A846M1B2</accession>
<evidence type="ECO:0000313" key="3">
    <source>
        <dbReference type="EMBL" id="NIH68320.1"/>
    </source>
</evidence>
<dbReference type="EMBL" id="JAAMPA010000001">
    <property type="protein sequence ID" value="NIH68320.1"/>
    <property type="molecule type" value="Genomic_DNA"/>
</dbReference>
<keyword evidence="5" id="KW-1185">Reference proteome</keyword>
<evidence type="ECO:0000256" key="1">
    <source>
        <dbReference type="SAM" id="MobiDB-lite"/>
    </source>
</evidence>
<reference evidence="2" key="4">
    <citation type="submission" date="2024-05" db="EMBL/GenBank/DDBJ databases">
        <authorList>
            <person name="Sun Q."/>
            <person name="Zhou Y."/>
        </authorList>
    </citation>
    <scope>NUCLEOTIDE SEQUENCE</scope>
    <source>
        <strain evidence="2">CGMCC 4.5581</strain>
    </source>
</reference>
<proteinExistence type="predicted"/>